<organism evidence="1 2">
    <name type="scientific">Limnoglobus roseus</name>
    <dbReference type="NCBI Taxonomy" id="2598579"/>
    <lineage>
        <taxon>Bacteria</taxon>
        <taxon>Pseudomonadati</taxon>
        <taxon>Planctomycetota</taxon>
        <taxon>Planctomycetia</taxon>
        <taxon>Gemmatales</taxon>
        <taxon>Gemmataceae</taxon>
        <taxon>Limnoglobus</taxon>
    </lineage>
</organism>
<evidence type="ECO:0000313" key="2">
    <source>
        <dbReference type="Proteomes" id="UP000324974"/>
    </source>
</evidence>
<reference evidence="2" key="1">
    <citation type="submission" date="2019-08" db="EMBL/GenBank/DDBJ databases">
        <title>Limnoglobus roseus gen. nov., sp. nov., a novel freshwater planctomycete with a giant genome from the family Gemmataceae.</title>
        <authorList>
            <person name="Kulichevskaya I.S."/>
            <person name="Naumoff D.G."/>
            <person name="Miroshnikov K."/>
            <person name="Ivanova A."/>
            <person name="Philippov D.A."/>
            <person name="Hakobyan A."/>
            <person name="Rijpstra I.C."/>
            <person name="Sinninghe Damste J.S."/>
            <person name="Liesack W."/>
            <person name="Dedysh S.N."/>
        </authorList>
    </citation>
    <scope>NUCLEOTIDE SEQUENCE [LARGE SCALE GENOMIC DNA]</scope>
    <source>
        <strain evidence="2">PX52</strain>
    </source>
</reference>
<dbReference type="RefSeq" id="WP_149113448.1">
    <property type="nucleotide sequence ID" value="NZ_CP042425.1"/>
</dbReference>
<keyword evidence="2" id="KW-1185">Reference proteome</keyword>
<dbReference type="Proteomes" id="UP000324974">
    <property type="component" value="Chromosome"/>
</dbReference>
<evidence type="ECO:0000313" key="1">
    <source>
        <dbReference type="EMBL" id="QEL19004.1"/>
    </source>
</evidence>
<dbReference type="KEGG" id="lrs:PX52LOC_06054"/>
<proteinExistence type="predicted"/>
<sequence length="139" mass="15323">MAYLMPYTDRNGVTFPESVWMPLNILPVFYPNPYALVTFLGFATPEIAARALAVALNGQGKMPEAIGLKDYRASAAQLRVWATGRPDAGTRLGDVWELAYAVQRASNDTLDPMPDEPLRMGNFFARATWVDLEQNPSAA</sequence>
<name>A0A5C1AP58_9BACT</name>
<dbReference type="EMBL" id="CP042425">
    <property type="protein sequence ID" value="QEL19004.1"/>
    <property type="molecule type" value="Genomic_DNA"/>
</dbReference>
<accession>A0A5C1AP58</accession>
<protein>
    <submittedName>
        <fullName evidence="1">Uncharacterized protein</fullName>
    </submittedName>
</protein>
<gene>
    <name evidence="1" type="ORF">PX52LOC_06054</name>
</gene>
<dbReference type="AlphaFoldDB" id="A0A5C1AP58"/>